<feature type="region of interest" description="Disordered" evidence="4">
    <location>
        <begin position="210"/>
        <end position="231"/>
    </location>
</feature>
<dbReference type="InterPro" id="IPR036388">
    <property type="entry name" value="WH-like_DNA-bd_sf"/>
</dbReference>
<dbReference type="InterPro" id="IPR000524">
    <property type="entry name" value="Tscrpt_reg_HTH_GntR"/>
</dbReference>
<dbReference type="Gene3D" id="1.10.10.10">
    <property type="entry name" value="Winged helix-like DNA-binding domain superfamily/Winged helix DNA-binding domain"/>
    <property type="match status" value="1"/>
</dbReference>
<dbReference type="SUPFAM" id="SSF46785">
    <property type="entry name" value="Winged helix' DNA-binding domain"/>
    <property type="match status" value="1"/>
</dbReference>
<reference evidence="7" key="1">
    <citation type="journal article" date="2019" name="Int. J. Syst. Evol. Microbiol.">
        <title>The Global Catalogue of Microorganisms (GCM) 10K type strain sequencing project: providing services to taxonomists for standard genome sequencing and annotation.</title>
        <authorList>
            <consortium name="The Broad Institute Genomics Platform"/>
            <consortium name="The Broad Institute Genome Sequencing Center for Infectious Disease"/>
            <person name="Wu L."/>
            <person name="Ma J."/>
        </authorList>
    </citation>
    <scope>NUCLEOTIDE SEQUENCE [LARGE SCALE GENOMIC DNA]</scope>
    <source>
        <strain evidence="7">JCM 11483</strain>
    </source>
</reference>
<comment type="caution">
    <text evidence="6">The sequence shown here is derived from an EMBL/GenBank/DDBJ whole genome shotgun (WGS) entry which is preliminary data.</text>
</comment>
<dbReference type="InterPro" id="IPR011711">
    <property type="entry name" value="GntR_C"/>
</dbReference>
<dbReference type="RefSeq" id="WP_344718186.1">
    <property type="nucleotide sequence ID" value="NZ_BAAAYG010000003.1"/>
</dbReference>
<evidence type="ECO:0000256" key="4">
    <source>
        <dbReference type="SAM" id="MobiDB-lite"/>
    </source>
</evidence>
<accession>A0ABP6R987</accession>
<dbReference type="SUPFAM" id="SSF48008">
    <property type="entry name" value="GntR ligand-binding domain-like"/>
    <property type="match status" value="1"/>
</dbReference>
<gene>
    <name evidence="6" type="ORF">GCM10020260_06770</name>
</gene>
<evidence type="ECO:0000256" key="2">
    <source>
        <dbReference type="ARBA" id="ARBA00023125"/>
    </source>
</evidence>
<dbReference type="SMART" id="SM00895">
    <property type="entry name" value="FCD"/>
    <property type="match status" value="1"/>
</dbReference>
<dbReference type="Pfam" id="PF00392">
    <property type="entry name" value="GntR"/>
    <property type="match status" value="1"/>
</dbReference>
<evidence type="ECO:0000313" key="7">
    <source>
        <dbReference type="Proteomes" id="UP001501736"/>
    </source>
</evidence>
<dbReference type="Gene3D" id="1.20.120.530">
    <property type="entry name" value="GntR ligand-binding domain-like"/>
    <property type="match status" value="1"/>
</dbReference>
<proteinExistence type="predicted"/>
<evidence type="ECO:0000313" key="6">
    <source>
        <dbReference type="EMBL" id="GAA3281350.1"/>
    </source>
</evidence>
<evidence type="ECO:0000259" key="5">
    <source>
        <dbReference type="PROSITE" id="PS50949"/>
    </source>
</evidence>
<dbReference type="InterPro" id="IPR008920">
    <property type="entry name" value="TF_FadR/GntR_C"/>
</dbReference>
<keyword evidence="1" id="KW-0805">Transcription regulation</keyword>
<dbReference type="PANTHER" id="PTHR43537:SF5">
    <property type="entry name" value="UXU OPERON TRANSCRIPTIONAL REGULATOR"/>
    <property type="match status" value="1"/>
</dbReference>
<protein>
    <recommendedName>
        <fullName evidence="5">HTH gntR-type domain-containing protein</fullName>
    </recommendedName>
</protein>
<dbReference type="InterPro" id="IPR036390">
    <property type="entry name" value="WH_DNA-bd_sf"/>
</dbReference>
<dbReference type="EMBL" id="BAAAYG010000003">
    <property type="protein sequence ID" value="GAA3281350.1"/>
    <property type="molecule type" value="Genomic_DNA"/>
</dbReference>
<keyword evidence="2" id="KW-0238">DNA-binding</keyword>
<sequence>MTQQTHGAPGGRAGRPRIQDTADDLVASVLATAGSRVGTRAFSTRRVAELTGLSQTVVSRAFRRLRRRGAEPAEPPRLAGPLELVELQVAFPRIRVVFGVAEAPAPAAQRTAADRRATALLAALRVAGVGQWAGGSEEVAEPGRERVAPGRLVHEWSPGRDWEAFLDAVAAGLDVAAPSLDAVPGDLLGLLAARVGRGLHGVDWRRDARRAPGETAVGEDPGNDSNRYSDSDQAFGVLSVPEYPAPGSAPERSRSAGRWLPHGELSVTEQIAIALRREIMNAGYRPGDRITAGPLAATLGLSAATVRTAMRRLADDGLLDSAAGGFSVPAVTGADVVDLYAARLHVGMVLLRGVAARPRHRMLPARLALGAVEAAARQGSGADVERADLQFQQELADASGLEQSARSFHALTLRVRMFISVLQLDYTPAAERIVADDRRLLTAVLEGRAEDAVRIWRAKLDNAVRHMSALAPEAFDAELWARLSR</sequence>
<organism evidence="6 7">
    <name type="scientific">Nesterenkonia halobia</name>
    <dbReference type="NCBI Taxonomy" id="37922"/>
    <lineage>
        <taxon>Bacteria</taxon>
        <taxon>Bacillati</taxon>
        <taxon>Actinomycetota</taxon>
        <taxon>Actinomycetes</taxon>
        <taxon>Micrococcales</taxon>
        <taxon>Micrococcaceae</taxon>
        <taxon>Nesterenkonia</taxon>
    </lineage>
</organism>
<name>A0ABP6R987_9MICC</name>
<keyword evidence="3" id="KW-0804">Transcription</keyword>
<dbReference type="PROSITE" id="PS50949">
    <property type="entry name" value="HTH_GNTR"/>
    <property type="match status" value="1"/>
</dbReference>
<evidence type="ECO:0000256" key="3">
    <source>
        <dbReference type="ARBA" id="ARBA00023163"/>
    </source>
</evidence>
<dbReference type="PANTHER" id="PTHR43537">
    <property type="entry name" value="TRANSCRIPTIONAL REGULATOR, GNTR FAMILY"/>
    <property type="match status" value="1"/>
</dbReference>
<keyword evidence="7" id="KW-1185">Reference proteome</keyword>
<feature type="domain" description="HTH gntR-type" evidence="5">
    <location>
        <begin position="265"/>
        <end position="339"/>
    </location>
</feature>
<dbReference type="Proteomes" id="UP001501736">
    <property type="component" value="Unassembled WGS sequence"/>
</dbReference>
<evidence type="ECO:0000256" key="1">
    <source>
        <dbReference type="ARBA" id="ARBA00023015"/>
    </source>
</evidence>